<dbReference type="PANTHER" id="PTHR46482">
    <property type="entry name" value="5'-ADENYLYLSULFATE REDUCTASE 3, CHLOROPLASTIC"/>
    <property type="match status" value="1"/>
</dbReference>
<dbReference type="PIRSF" id="PIRSF000857">
    <property type="entry name" value="PAPS_reductase"/>
    <property type="match status" value="1"/>
</dbReference>
<organism evidence="7">
    <name type="scientific">mine drainage metagenome</name>
    <dbReference type="NCBI Taxonomy" id="410659"/>
    <lineage>
        <taxon>unclassified sequences</taxon>
        <taxon>metagenomes</taxon>
        <taxon>ecological metagenomes</taxon>
    </lineage>
</organism>
<dbReference type="HAMAP" id="MF_00063">
    <property type="entry name" value="CysH"/>
    <property type="match status" value="1"/>
</dbReference>
<dbReference type="GO" id="GO:0004604">
    <property type="term" value="F:phosphoadenylyl-sulfate reductase (thioredoxin) activity"/>
    <property type="evidence" value="ECO:0007669"/>
    <property type="project" value="InterPro"/>
</dbReference>
<dbReference type="PANTHER" id="PTHR46482:SF9">
    <property type="entry name" value="5'-ADENYLYLSULFATE REDUCTASE 1, CHLOROPLASTIC"/>
    <property type="match status" value="1"/>
</dbReference>
<dbReference type="EC" id="1.8.4.10" evidence="7"/>
<dbReference type="InterPro" id="IPR014729">
    <property type="entry name" value="Rossmann-like_a/b/a_fold"/>
</dbReference>
<dbReference type="GO" id="GO:0043866">
    <property type="term" value="F:adenylyl-sulfate reductase (thioredoxin) activity"/>
    <property type="evidence" value="ECO:0007669"/>
    <property type="project" value="UniProtKB-EC"/>
</dbReference>
<comment type="cofactor">
    <cofactor evidence="1">
        <name>[4Fe-4S] cluster</name>
        <dbReference type="ChEBI" id="CHEBI:49883"/>
    </cofactor>
</comment>
<proteinExistence type="inferred from homology"/>
<evidence type="ECO:0000256" key="3">
    <source>
        <dbReference type="ARBA" id="ARBA00023002"/>
    </source>
</evidence>
<keyword evidence="4" id="KW-0408">Iron</keyword>
<dbReference type="InterPro" id="IPR002500">
    <property type="entry name" value="PAPS_reduct_dom"/>
</dbReference>
<dbReference type="Pfam" id="PF01507">
    <property type="entry name" value="PAPS_reduct"/>
    <property type="match status" value="1"/>
</dbReference>
<dbReference type="GO" id="GO:0051536">
    <property type="term" value="F:iron-sulfur cluster binding"/>
    <property type="evidence" value="ECO:0007669"/>
    <property type="project" value="UniProtKB-KW"/>
</dbReference>
<sequence>MAAIEHSAEAFVADGSAIALHARPSAEYARREAEARALLRAAHAEFGDALVQSSSLGVEDMVLTDLLVAEGLPVAIATLDTGRLHAQTLALLDAAQRHYGRDVEVWAPDAAAVAEFAAREGDEPMYRSVELRHACCALRKLEPLARMMQGRRAWIVGLRRQQSAQRAGAGARELDAQGRVKFSPLLDWTAGDVWHYVAQHRVPYNALHDHHYPSIGCAPCTRAVALGEDERAGRWWWEQDGAKECGLHAVQPLRRIDQPGETT</sequence>
<dbReference type="SUPFAM" id="SSF52402">
    <property type="entry name" value="Adenine nucleotide alpha hydrolases-like"/>
    <property type="match status" value="1"/>
</dbReference>
<dbReference type="GO" id="GO:0046872">
    <property type="term" value="F:metal ion binding"/>
    <property type="evidence" value="ECO:0007669"/>
    <property type="project" value="UniProtKB-KW"/>
</dbReference>
<evidence type="ECO:0000256" key="5">
    <source>
        <dbReference type="ARBA" id="ARBA00023014"/>
    </source>
</evidence>
<evidence type="ECO:0000313" key="7">
    <source>
        <dbReference type="EMBL" id="OIQ83856.1"/>
    </source>
</evidence>
<dbReference type="InterPro" id="IPR004511">
    <property type="entry name" value="PAPS/APS_Rdtase"/>
</dbReference>
<dbReference type="EMBL" id="MLJW01000666">
    <property type="protein sequence ID" value="OIQ83856.1"/>
    <property type="molecule type" value="Genomic_DNA"/>
</dbReference>
<dbReference type="Gene3D" id="3.40.50.620">
    <property type="entry name" value="HUPs"/>
    <property type="match status" value="1"/>
</dbReference>
<comment type="caution">
    <text evidence="7">The sequence shown here is derived from an EMBL/GenBank/DDBJ whole genome shotgun (WGS) entry which is preliminary data.</text>
</comment>
<name>A0A1J5QK53_9ZZZZ</name>
<keyword evidence="3 7" id="KW-0560">Oxidoreductase</keyword>
<accession>A0A1J5QK53</accession>
<protein>
    <submittedName>
        <fullName evidence="7">Thioredoxin-dependent 5'-adenylylsulfate reductase</fullName>
        <ecNumber evidence="7">1.8.4.10</ecNumber>
    </submittedName>
</protein>
<reference evidence="7" key="1">
    <citation type="submission" date="2016-10" db="EMBL/GenBank/DDBJ databases">
        <title>Sequence of Gallionella enrichment culture.</title>
        <authorList>
            <person name="Poehlein A."/>
            <person name="Muehling M."/>
            <person name="Daniel R."/>
        </authorList>
    </citation>
    <scope>NUCLEOTIDE SEQUENCE</scope>
</reference>
<evidence type="ECO:0000256" key="2">
    <source>
        <dbReference type="ARBA" id="ARBA00022723"/>
    </source>
</evidence>
<dbReference type="CDD" id="cd23945">
    <property type="entry name" value="PAPS_reductase"/>
    <property type="match status" value="1"/>
</dbReference>
<evidence type="ECO:0000256" key="4">
    <source>
        <dbReference type="ARBA" id="ARBA00023004"/>
    </source>
</evidence>
<feature type="domain" description="Phosphoadenosine phosphosulphate reductase" evidence="6">
    <location>
        <begin position="50"/>
        <end position="223"/>
    </location>
</feature>
<evidence type="ECO:0000259" key="6">
    <source>
        <dbReference type="Pfam" id="PF01507"/>
    </source>
</evidence>
<gene>
    <name evidence="7" type="primary">cysH_11</name>
    <name evidence="7" type="ORF">GALL_343290</name>
</gene>
<keyword evidence="2" id="KW-0479">Metal-binding</keyword>
<dbReference type="AlphaFoldDB" id="A0A1J5QK53"/>
<dbReference type="GO" id="GO:0019379">
    <property type="term" value="P:sulfate assimilation, phosphoadenylyl sulfate reduction by phosphoadenylyl-sulfate reductase (thioredoxin)"/>
    <property type="evidence" value="ECO:0007669"/>
    <property type="project" value="InterPro"/>
</dbReference>
<keyword evidence="5" id="KW-0411">Iron-sulfur</keyword>
<evidence type="ECO:0000256" key="1">
    <source>
        <dbReference type="ARBA" id="ARBA00001966"/>
    </source>
</evidence>
<dbReference type="NCBIfam" id="NF002537">
    <property type="entry name" value="PRK02090.1"/>
    <property type="match status" value="1"/>
</dbReference>